<dbReference type="AlphaFoldDB" id="A0A8J3M3W7"/>
<proteinExistence type="predicted"/>
<sequence length="562" mass="57356">MNKVILAEPSSAARSILASDGPARTSGAQGIFAQLLASTGAAQPASQPVTRPANAPETVEVDLPEDPAARARILQELGDTLDELQQWATDMAAMLAAMGQAAPAGTVTAGTPGLTDPDLAVNAGVLPADTSVLAAVQSAGATEAPASGVAFATLLADRLGLVLQRFDRANGTNTVEALAANVATLPAFTLRGESDATAAAGLIGVARGLLGLDGETTSPAVVPSSPVMLRVPGAQSIGDLIRQAAAGPGSVAASDIPEGRAVEAFRDVLPAAPQASAEAAPRSGLLANLAPQLRNLQVSGDTARVQLVPSGLGVVEITVTRIAGEATGLAVSADNPRILSALQNNADQFAAILRDSGLSASPEAMTFAAMSPSSRAVRTALGQAAPEVAALDASEGPTQRAEVNLPPARFDALSLRPIEIPAAQSLHSPQAQLASHVTSQLRGNQLSEGTTRIQLNPQGLGSMEIDLVHDDNGALRITVRAENPAVLGALRENREILLAALRDNGTAMQDGSLGFEDFGRGARQQPEAQAFDYTPSAPEEDEVVAYAPRQNVFANGRVDIIT</sequence>
<evidence type="ECO:0000313" key="4">
    <source>
        <dbReference type="Proteomes" id="UP000626220"/>
    </source>
</evidence>
<feature type="domain" description="Flagellar hook-length control protein-like C-terminal" evidence="2">
    <location>
        <begin position="447"/>
        <end position="512"/>
    </location>
</feature>
<evidence type="ECO:0000256" key="1">
    <source>
        <dbReference type="SAM" id="MobiDB-lite"/>
    </source>
</evidence>
<evidence type="ECO:0000259" key="2">
    <source>
        <dbReference type="Pfam" id="PF02120"/>
    </source>
</evidence>
<dbReference type="RefSeq" id="WP_189678452.1">
    <property type="nucleotide sequence ID" value="NZ_BNCJ01000001.1"/>
</dbReference>
<dbReference type="InterPro" id="IPR021136">
    <property type="entry name" value="Flagellar_hook_control-like_C"/>
</dbReference>
<gene>
    <name evidence="3" type="ORF">GCM10017056_05000</name>
</gene>
<dbReference type="Proteomes" id="UP000626220">
    <property type="component" value="Unassembled WGS sequence"/>
</dbReference>
<protein>
    <recommendedName>
        <fullName evidence="2">Flagellar hook-length control protein-like C-terminal domain-containing protein</fullName>
    </recommendedName>
</protein>
<evidence type="ECO:0000313" key="3">
    <source>
        <dbReference type="EMBL" id="GHF36194.1"/>
    </source>
</evidence>
<reference evidence="3" key="1">
    <citation type="journal article" date="2014" name="Int. J. Syst. Evol. Microbiol.">
        <title>Complete genome sequence of Corynebacterium casei LMG S-19264T (=DSM 44701T), isolated from a smear-ripened cheese.</title>
        <authorList>
            <consortium name="US DOE Joint Genome Institute (JGI-PGF)"/>
            <person name="Walter F."/>
            <person name="Albersmeier A."/>
            <person name="Kalinowski J."/>
            <person name="Ruckert C."/>
        </authorList>
    </citation>
    <scope>NUCLEOTIDE SEQUENCE</scope>
    <source>
        <strain evidence="3">KCTC 42650</strain>
    </source>
</reference>
<comment type="caution">
    <text evidence="3">The sequence shown here is derived from an EMBL/GenBank/DDBJ whole genome shotgun (WGS) entry which is preliminary data.</text>
</comment>
<accession>A0A8J3M3W7</accession>
<reference evidence="3" key="2">
    <citation type="submission" date="2020-09" db="EMBL/GenBank/DDBJ databases">
        <authorList>
            <person name="Sun Q."/>
            <person name="Kim S."/>
        </authorList>
    </citation>
    <scope>NUCLEOTIDE SEQUENCE</scope>
    <source>
        <strain evidence="3">KCTC 42650</strain>
    </source>
</reference>
<keyword evidence="4" id="KW-1185">Reference proteome</keyword>
<organism evidence="3 4">
    <name type="scientific">Seohaeicola zhoushanensis</name>
    <dbReference type="NCBI Taxonomy" id="1569283"/>
    <lineage>
        <taxon>Bacteria</taxon>
        <taxon>Pseudomonadati</taxon>
        <taxon>Pseudomonadota</taxon>
        <taxon>Alphaproteobacteria</taxon>
        <taxon>Rhodobacterales</taxon>
        <taxon>Roseobacteraceae</taxon>
        <taxon>Seohaeicola</taxon>
    </lineage>
</organism>
<dbReference type="Pfam" id="PF02120">
    <property type="entry name" value="Flg_hook"/>
    <property type="match status" value="1"/>
</dbReference>
<dbReference type="Gene3D" id="3.30.750.140">
    <property type="match status" value="2"/>
</dbReference>
<name>A0A8J3M3W7_9RHOB</name>
<dbReference type="EMBL" id="BNCJ01000001">
    <property type="protein sequence ID" value="GHF36194.1"/>
    <property type="molecule type" value="Genomic_DNA"/>
</dbReference>
<feature type="region of interest" description="Disordered" evidence="1">
    <location>
        <begin position="43"/>
        <end position="65"/>
    </location>
</feature>
<dbReference type="InterPro" id="IPR038610">
    <property type="entry name" value="FliK-like_C_sf"/>
</dbReference>
<dbReference type="CDD" id="cd17470">
    <property type="entry name" value="T3SS_Flik_C"/>
    <property type="match status" value="1"/>
</dbReference>